<organism evidence="1 2">
    <name type="scientific">Natronomonas moolapensis (strain DSM 18674 / CECT 7526 / JCM 14361 / 8.8.11)</name>
    <dbReference type="NCBI Taxonomy" id="268739"/>
    <lineage>
        <taxon>Archaea</taxon>
        <taxon>Methanobacteriati</taxon>
        <taxon>Methanobacteriota</taxon>
        <taxon>Stenosarchaea group</taxon>
        <taxon>Halobacteria</taxon>
        <taxon>Halobacteriales</taxon>
        <taxon>Natronomonadaceae</taxon>
        <taxon>Natronomonas</taxon>
    </lineage>
</organism>
<gene>
    <name evidence="1" type="ordered locus">Nmlp_1005</name>
</gene>
<name>M1XYM8_NATM8</name>
<dbReference type="InterPro" id="IPR055515">
    <property type="entry name" value="DUF7089"/>
</dbReference>
<dbReference type="EMBL" id="HF582854">
    <property type="protein sequence ID" value="CCQ35218.1"/>
    <property type="molecule type" value="Genomic_DNA"/>
</dbReference>
<dbReference type="HOGENOM" id="CLU_1063980_0_0_2"/>
<protein>
    <submittedName>
        <fullName evidence="1">Uncharacterized protein</fullName>
    </submittedName>
</protein>
<sequence>MFEQRPLSGALGELRDEHAPETLVLDVERDFETLPSAVAESLLAVVDAVDPTDYDESWVPDDAPESLHRLAGEEFTVGAPGDGGVAWTRQTDPPIVFVKPRLGGSPAGFVDFLVAEALVEVGLGGPEHFLGFFAEEYRSLADATSLGSADTYQLAAALFAAYTGRSTRPVFAGWTDTVPELHAEWVDAGERLEPRLGDLSRDVALGRTAFPDAAELACSAIKHDVEVPTPFDALDTAAYDQYGAPFAVQWAEKTFDALDGDDGDTGA</sequence>
<accession>M1XYM8</accession>
<reference evidence="1 2" key="1">
    <citation type="journal article" date="2013" name="Genome Announc.">
        <title>Genome of the haloarchaeon Natronomonas moolapensis, a neutrophilic member of a previously haloalkaliphilic genus.</title>
        <authorList>
            <person name="Dyall-Smith M.L."/>
            <person name="Pfeiffer F."/>
            <person name="Oberwinkler T."/>
            <person name="Klee K."/>
            <person name="Rampp M."/>
            <person name="Palm P."/>
            <person name="Gross K."/>
            <person name="Schuster S.C."/>
            <person name="Oesterhelt D."/>
        </authorList>
    </citation>
    <scope>NUCLEOTIDE SEQUENCE [LARGE SCALE GENOMIC DNA]</scope>
    <source>
        <strain evidence="2">DSM 18674 / JCM 14361 / 8.8.11</strain>
    </source>
</reference>
<dbReference type="Pfam" id="PF23363">
    <property type="entry name" value="DUF7089"/>
    <property type="match status" value="1"/>
</dbReference>
<dbReference type="AlphaFoldDB" id="M1XYM8"/>
<proteinExistence type="predicted"/>
<dbReference type="Proteomes" id="UP000011867">
    <property type="component" value="Chromosome"/>
</dbReference>
<evidence type="ECO:0000313" key="1">
    <source>
        <dbReference type="EMBL" id="CCQ35218.1"/>
    </source>
</evidence>
<evidence type="ECO:0000313" key="2">
    <source>
        <dbReference type="Proteomes" id="UP000011867"/>
    </source>
</evidence>
<dbReference type="OrthoDB" id="198543at2157"/>
<keyword evidence="2" id="KW-1185">Reference proteome</keyword>
<dbReference type="GeneID" id="14652874"/>
<dbReference type="eggNOG" id="arCOG04737">
    <property type="taxonomic scope" value="Archaea"/>
</dbReference>
<dbReference type="RefSeq" id="WP_015408069.1">
    <property type="nucleotide sequence ID" value="NC_020388.1"/>
</dbReference>
<dbReference type="KEGG" id="nmo:Nmlp_1005"/>